<dbReference type="Pfam" id="PF04646">
    <property type="entry name" value="DUF604"/>
    <property type="match status" value="1"/>
</dbReference>
<sequence length="449" mass="49898">MHRAFMHIRRLGSVLLLHGKCPVHMGLAATVLLLCAAFAVGLPKGSTSGQRFCLRSLQMGKLEMELAFDVEPDAASHAQNVPSIGVDEGGLCAPGYSTASPKYAASDIIVSMATTVVRVRAMAQVWALWMHGPHANGVRCFVSLHVSESVHMQEVEGLLAHHNLSCSVRFLRYKYEHRALWSMAQLLDYNSSWYIFADDDTFFFMDNLLRTLSSLDASASVFYGSISEDAKQVEKHGRFAYGGAGVIFGQSAFLKTAWSVPSCFHKYGDLFGWDEMISRCAFDQNITFSRLDHLHQLDLESDVTGLFESGYIDRNVVSIHHFGSYYDLFPGAEVNAVDAITHISRALSLLPPALRFQRVAWVSPHSNHTVLLTLGYSLTEYSNHVSRERLQCSEATWKPAAFMGCTRPRDHAKQSWFIQSAAEFAGGYTLIYISRSAGNVQVTLQLHQS</sequence>
<protein>
    <recommendedName>
        <fullName evidence="2">Hexosyltransferase</fullName>
    </recommendedName>
</protein>
<organism evidence="1">
    <name type="scientific">Chlamydomonas leiostraca</name>
    <dbReference type="NCBI Taxonomy" id="1034604"/>
    <lineage>
        <taxon>Eukaryota</taxon>
        <taxon>Viridiplantae</taxon>
        <taxon>Chlorophyta</taxon>
        <taxon>core chlorophytes</taxon>
        <taxon>Chlorophyceae</taxon>
        <taxon>CS clade</taxon>
        <taxon>Chlamydomonadales</taxon>
        <taxon>Chlamydomonadaceae</taxon>
        <taxon>Chlamydomonas</taxon>
    </lineage>
</organism>
<name>A0A7S0WXZ2_9CHLO</name>
<dbReference type="InterPro" id="IPR006740">
    <property type="entry name" value="DUF604"/>
</dbReference>
<dbReference type="EMBL" id="HBFB01027574">
    <property type="protein sequence ID" value="CAD8691135.1"/>
    <property type="molecule type" value="Transcribed_RNA"/>
</dbReference>
<dbReference type="PANTHER" id="PTHR10811">
    <property type="entry name" value="FRINGE-RELATED"/>
    <property type="match status" value="1"/>
</dbReference>
<evidence type="ECO:0000313" key="1">
    <source>
        <dbReference type="EMBL" id="CAD8691135.1"/>
    </source>
</evidence>
<accession>A0A7S0WXZ2</accession>
<evidence type="ECO:0008006" key="2">
    <source>
        <dbReference type="Google" id="ProtNLM"/>
    </source>
</evidence>
<dbReference type="AlphaFoldDB" id="A0A7S0WXZ2"/>
<reference evidence="1" key="1">
    <citation type="submission" date="2021-01" db="EMBL/GenBank/DDBJ databases">
        <authorList>
            <person name="Corre E."/>
            <person name="Pelletier E."/>
            <person name="Niang G."/>
            <person name="Scheremetjew M."/>
            <person name="Finn R."/>
            <person name="Kale V."/>
            <person name="Holt S."/>
            <person name="Cochrane G."/>
            <person name="Meng A."/>
            <person name="Brown T."/>
            <person name="Cohen L."/>
        </authorList>
    </citation>
    <scope>NUCLEOTIDE SEQUENCE</scope>
    <source>
        <strain evidence="1">SAG 11-49</strain>
    </source>
</reference>
<gene>
    <name evidence="1" type="ORF">CLEI1391_LOCUS15425</name>
</gene>
<proteinExistence type="predicted"/>
<dbReference type="Gene3D" id="3.90.550.50">
    <property type="match status" value="1"/>
</dbReference>